<evidence type="ECO:0000313" key="1">
    <source>
        <dbReference type="EMBL" id="MDQ0156552.1"/>
    </source>
</evidence>
<dbReference type="RefSeq" id="WP_307151059.1">
    <property type="nucleotide sequence ID" value="NZ_JAUSTU010000013.1"/>
</dbReference>
<gene>
    <name evidence="1" type="ORF">J2S07_002873</name>
</gene>
<organism evidence="1 2">
    <name type="scientific">Anoxybacillus andreesenii</name>
    <dbReference type="NCBI Taxonomy" id="1325932"/>
    <lineage>
        <taxon>Bacteria</taxon>
        <taxon>Bacillati</taxon>
        <taxon>Bacillota</taxon>
        <taxon>Bacilli</taxon>
        <taxon>Bacillales</taxon>
        <taxon>Anoxybacillaceae</taxon>
        <taxon>Anoxybacillus</taxon>
    </lineage>
</organism>
<dbReference type="SUPFAM" id="SSF53067">
    <property type="entry name" value="Actin-like ATPase domain"/>
    <property type="match status" value="1"/>
</dbReference>
<protein>
    <recommendedName>
        <fullName evidence="3">Molecular chaperone DnaK</fullName>
    </recommendedName>
</protein>
<sequence>MYTKKVDTLPVSKETYQLIAEKLTESEIAKILSKLKLEFSTELVHEVEELLKNDWITFQGKKCRYFKKVVGLVPDMETFKFGEGLHWKCDLNASYMKFDGFEGQPITIEEFKKLYPQGKVNSIYANRKDFFYVKVLKNGVSNSMNVNHHATYVSDEDHCLFIPIYRLNGVNSRRILAAETTRLWIENNLIPDGLSSEVKRQYELMCHLFNKEYVIFSEKQTLMINMENLPGIVKDLKKGTLKLRTSDTEINYSEIYESIFSKSTLDVQANLKGDVLENVKTDLLDCDLYRADFDSYPEKILVDPNAGHWELWDGEFDEKSSYVLKGDFELVARNPLADIRENGVVGIDFGTKSTVVTYLDNNKILPMRVGTGDLSKKINDKHYENPTVMEFINLNQFLADYQEKVGRPYTSWQDMVVSHTAASDMVNANSTEFNAFIHDLKQWAGDEKRIITILDKTGENRVLQPFHQLDEDDFNPIEIYAYYIGLYINNMWNGIYLDYMLSFPVTYDLATREKIAGCFEKGLKKSLPVTVLQNEEWISKFRINTDISEPAAYAVCALQEYGFDPDEDEKVFYGIFDFGGGTTDFDFGLWRGANRKERRYDYVIEHFGAGGDKYLGGENLLELLAFETFKANQDLMRENKIMFTLPAECKRFPGSEAIISESQEARLNTKQLMEKLRPIWERSEDYESIFELASVKVKLFNSSGEFKDYDLVINQEEIEATIEKRIEKGVRNFFAALAQSFTFHSTEGVDTINIFLAGNSCKAEIVQDIFTSYIESETRKINAELHNGDQKKEIFKIFPPLGSEEANQILEQRGLETDKDNIEKPNGKTGVAFGLIKCRKGSKIKVIDNGKVAKGEEKEITFQYFIGYEKKGNFVLLDELKASKAAYGKPDYHVWYNYIDAGVEDFELYYTKLPDSVNGHLDIGSVMMKRERIEVLDDEAYVFIRAVGPKTLEYVVATEDGIEAGNFLSSIKKIELD</sequence>
<reference evidence="1 2" key="1">
    <citation type="submission" date="2023-07" db="EMBL/GenBank/DDBJ databases">
        <title>Genomic Encyclopedia of Type Strains, Phase IV (KMG-IV): sequencing the most valuable type-strain genomes for metagenomic binning, comparative biology and taxonomic classification.</title>
        <authorList>
            <person name="Goeker M."/>
        </authorList>
    </citation>
    <scope>NUCLEOTIDE SEQUENCE [LARGE SCALE GENOMIC DNA]</scope>
    <source>
        <strain evidence="1 2">DSM 23948</strain>
    </source>
</reference>
<comment type="caution">
    <text evidence="1">The sequence shown here is derived from an EMBL/GenBank/DDBJ whole genome shotgun (WGS) entry which is preliminary data.</text>
</comment>
<name>A0ABT9V6I2_9BACL</name>
<accession>A0ABT9V6I2</accession>
<dbReference type="InterPro" id="IPR043129">
    <property type="entry name" value="ATPase_NBD"/>
</dbReference>
<dbReference type="Gene3D" id="3.30.420.40">
    <property type="match status" value="2"/>
</dbReference>
<dbReference type="Proteomes" id="UP001231362">
    <property type="component" value="Unassembled WGS sequence"/>
</dbReference>
<dbReference type="EMBL" id="JAUSTU010000013">
    <property type="protein sequence ID" value="MDQ0156552.1"/>
    <property type="molecule type" value="Genomic_DNA"/>
</dbReference>
<dbReference type="Gene3D" id="3.90.640.10">
    <property type="entry name" value="Actin, Chain A, domain 4"/>
    <property type="match status" value="1"/>
</dbReference>
<evidence type="ECO:0008006" key="3">
    <source>
        <dbReference type="Google" id="ProtNLM"/>
    </source>
</evidence>
<evidence type="ECO:0000313" key="2">
    <source>
        <dbReference type="Proteomes" id="UP001231362"/>
    </source>
</evidence>
<proteinExistence type="predicted"/>
<keyword evidence="2" id="KW-1185">Reference proteome</keyword>